<reference evidence="1 2" key="1">
    <citation type="submission" date="2019-03" db="EMBL/GenBank/DDBJ databases">
        <title>First draft genome of Liparis tanakae, snailfish: a comprehensive survey of snailfish specific genes.</title>
        <authorList>
            <person name="Kim W."/>
            <person name="Song I."/>
            <person name="Jeong J.-H."/>
            <person name="Kim D."/>
            <person name="Kim S."/>
            <person name="Ryu S."/>
            <person name="Song J.Y."/>
            <person name="Lee S.K."/>
        </authorList>
    </citation>
    <scope>NUCLEOTIDE SEQUENCE [LARGE SCALE GENOMIC DNA]</scope>
    <source>
        <tissue evidence="1">Muscle</tissue>
    </source>
</reference>
<gene>
    <name evidence="1" type="ORF">EYF80_055924</name>
</gene>
<keyword evidence="2" id="KW-1185">Reference proteome</keyword>
<name>A0A4Z2EZF2_9TELE</name>
<sequence length="198" mass="21977">MSRFCCRNWKYCASSRNVSAGSNFLARRKRRMKSSSVRRKPMSGRDTIIVSGFSFSSCRAFSVASALRPAWRCVMAAWRCVMARSHSAQIQRPENTVGSAFWTCGRAESVCHSGSIRHDEEEEEDESEVKDMYNNKKRACECGRGLRWPQLWWKMEDLLGVLVGSRPSCLARRPSGSAAAAAAAAAGDGGHRHPADPN</sequence>
<comment type="caution">
    <text evidence="1">The sequence shown here is derived from an EMBL/GenBank/DDBJ whole genome shotgun (WGS) entry which is preliminary data.</text>
</comment>
<dbReference type="EMBL" id="SRLO01002091">
    <property type="protein sequence ID" value="TNN33911.1"/>
    <property type="molecule type" value="Genomic_DNA"/>
</dbReference>
<accession>A0A4Z2EZF2</accession>
<protein>
    <submittedName>
        <fullName evidence="1">Uncharacterized protein</fullName>
    </submittedName>
</protein>
<dbReference type="Proteomes" id="UP000314294">
    <property type="component" value="Unassembled WGS sequence"/>
</dbReference>
<evidence type="ECO:0000313" key="2">
    <source>
        <dbReference type="Proteomes" id="UP000314294"/>
    </source>
</evidence>
<evidence type="ECO:0000313" key="1">
    <source>
        <dbReference type="EMBL" id="TNN33911.1"/>
    </source>
</evidence>
<proteinExistence type="predicted"/>
<dbReference type="AlphaFoldDB" id="A0A4Z2EZF2"/>
<organism evidence="1 2">
    <name type="scientific">Liparis tanakae</name>
    <name type="common">Tanaka's snailfish</name>
    <dbReference type="NCBI Taxonomy" id="230148"/>
    <lineage>
        <taxon>Eukaryota</taxon>
        <taxon>Metazoa</taxon>
        <taxon>Chordata</taxon>
        <taxon>Craniata</taxon>
        <taxon>Vertebrata</taxon>
        <taxon>Euteleostomi</taxon>
        <taxon>Actinopterygii</taxon>
        <taxon>Neopterygii</taxon>
        <taxon>Teleostei</taxon>
        <taxon>Neoteleostei</taxon>
        <taxon>Acanthomorphata</taxon>
        <taxon>Eupercaria</taxon>
        <taxon>Perciformes</taxon>
        <taxon>Cottioidei</taxon>
        <taxon>Cottales</taxon>
        <taxon>Liparidae</taxon>
        <taxon>Liparis</taxon>
    </lineage>
</organism>